<dbReference type="GO" id="GO:0005975">
    <property type="term" value="P:carbohydrate metabolic process"/>
    <property type="evidence" value="ECO:0007669"/>
    <property type="project" value="InterPro"/>
</dbReference>
<feature type="domain" description="Secretion system C-terminal sorting" evidence="3">
    <location>
        <begin position="845"/>
        <end position="907"/>
    </location>
</feature>
<dbReference type="PANTHER" id="PTHR31151:SF0">
    <property type="entry name" value="PROLINE-TRNA LIGASE (DUF1680)"/>
    <property type="match status" value="1"/>
</dbReference>
<feature type="domain" description="Non-reducing end beta-L-arabinofuranosidase-like GH127 catalytic" evidence="2">
    <location>
        <begin position="95"/>
        <end position="389"/>
    </location>
</feature>
<keyword evidence="5" id="KW-0378">Hydrolase</keyword>
<dbReference type="Pfam" id="PF18962">
    <property type="entry name" value="Por_Secre_tail"/>
    <property type="match status" value="1"/>
</dbReference>
<comment type="caution">
    <text evidence="5">The sequence shown here is derived from an EMBL/GenBank/DDBJ whole genome shotgun (WGS) entry which is preliminary data.</text>
</comment>
<sequence>MNTKKIFVLLVTILGVFFTASADNYIKNKAPLAAVPFTPLPIGSVKAEGWLLKQLQLQKEGLTGNAEWLYNSANDLGAGSDWLGGTGDSWERAPYYVKGLVALAYVLDDPDLKTKAQKWINWSLVNQRRTGYFGPSANNDWWARMPMLYAIRDYYEATNDARVIPFFTNYFQYENSKIDSQPLSSWGKSRAGDNIEIVFWLYNRTGDAFLLELADKLKNQAYDWRNIYTNNLFNQFGTDFQPKHNVNVPQAMKMPAIYYQKSQSPADRDAYIHGREHLLCDHGQPHGMQSGNEMLAGKSALTGTELCSVVEQMQSSETAQMILGDASIGDQLEKVAFNALPGALTNDIKGLQYYQQVNQIISKHGYYAFAQNYDNANMPGPYSGYGCCRFDFHMGWPYFVKTLWASTADNGLAAMAYGPCRVTALVQDGVEVTINENTNYPFGEGIAFKLTTAQAVHFPLKLRIPAWCQTPQLKVNGVVQTGVVPGAFYTIDRTWNNNDAISLDLPMSIQLNQEVNNSVSVQRGPLVYSLNINENWSVRNDYGNGFRECEVFPASVWNYALLIDKNNPENSIQIHPSTQGTMPENPFEEPPLTLSVSVRKLPSWTLSHNDRIATDPLFSPVETSEPVEQITLVPYGSGTLRVTCFPVAGTKGQITSSFTEDFSNGQEGWIQYGGSFYVKDGEYVAGNLAASHPCSKSVYPAVAFSDFIYDANVQVNDDGDGGLMFRANRISFGPDEYSGYYAGINSFTNSVELGKTNGTWTSLRTAAMNINSNQWYHIRVVANQRNIKIYVDNMITPKIDMNDASFASGTVGVRSYSARARWDAISVVSLLSTGVSVKEADKIQLYPNPVTDNLSIIVPQGGYLSVFNSTGRQVFSMDALPGTTTVHTGNYETGIYFVKIATNHGTACARFLKKMGLT</sequence>
<dbReference type="PANTHER" id="PTHR31151">
    <property type="entry name" value="PROLINE-TRNA LIGASE (DUF1680)"/>
    <property type="match status" value="1"/>
</dbReference>
<accession>A0A5M8P3L5</accession>
<dbReference type="InterPro" id="IPR049046">
    <property type="entry name" value="Beta-AFase-like_GH127_middle"/>
</dbReference>
<protein>
    <submittedName>
        <fullName evidence="5">Levanase</fullName>
        <ecNumber evidence="5">3.2.1.80</ecNumber>
    </submittedName>
</protein>
<dbReference type="InterPro" id="IPR008928">
    <property type="entry name" value="6-hairpin_glycosidase_sf"/>
</dbReference>
<dbReference type="InterPro" id="IPR026444">
    <property type="entry name" value="Secre_tail"/>
</dbReference>
<proteinExistence type="predicted"/>
<dbReference type="Pfam" id="PF06439">
    <property type="entry name" value="3keto-disac_hyd"/>
    <property type="match status" value="1"/>
</dbReference>
<organism evidence="5 6">
    <name type="scientific">Candidatus Ordinivivax streblomastigis</name>
    <dbReference type="NCBI Taxonomy" id="2540710"/>
    <lineage>
        <taxon>Bacteria</taxon>
        <taxon>Pseudomonadati</taxon>
        <taxon>Bacteroidota</taxon>
        <taxon>Bacteroidia</taxon>
        <taxon>Bacteroidales</taxon>
        <taxon>Candidatus Ordinivivax</taxon>
    </lineage>
</organism>
<dbReference type="SUPFAM" id="SSF49899">
    <property type="entry name" value="Concanavalin A-like lectins/glucanases"/>
    <property type="match status" value="1"/>
</dbReference>
<dbReference type="GO" id="GO:0051669">
    <property type="term" value="F:fructan beta-fructosidase activity"/>
    <property type="evidence" value="ECO:0007669"/>
    <property type="project" value="UniProtKB-EC"/>
</dbReference>
<dbReference type="EC" id="3.2.1.80" evidence="5"/>
<dbReference type="AlphaFoldDB" id="A0A5M8P3L5"/>
<evidence type="ECO:0000259" key="3">
    <source>
        <dbReference type="Pfam" id="PF18962"/>
    </source>
</evidence>
<dbReference type="InterPro" id="IPR012878">
    <property type="entry name" value="Beta-AFase-like_GH127_cat"/>
</dbReference>
<dbReference type="Pfam" id="PF20736">
    <property type="entry name" value="Glyco_hydro127M"/>
    <property type="match status" value="1"/>
</dbReference>
<dbReference type="Proteomes" id="UP000324575">
    <property type="component" value="Unassembled WGS sequence"/>
</dbReference>
<name>A0A5M8P3L5_9BACT</name>
<gene>
    <name evidence="5" type="ORF">EZS26_000879</name>
</gene>
<dbReference type="InterPro" id="IPR013320">
    <property type="entry name" value="ConA-like_dom_sf"/>
</dbReference>
<evidence type="ECO:0000259" key="4">
    <source>
        <dbReference type="Pfam" id="PF20736"/>
    </source>
</evidence>
<keyword evidence="5" id="KW-0326">Glycosidase</keyword>
<dbReference type="InterPro" id="IPR010496">
    <property type="entry name" value="AL/BT2_dom"/>
</dbReference>
<evidence type="ECO:0000313" key="6">
    <source>
        <dbReference type="Proteomes" id="UP000324575"/>
    </source>
</evidence>
<dbReference type="SUPFAM" id="SSF48208">
    <property type="entry name" value="Six-hairpin glycosidases"/>
    <property type="match status" value="1"/>
</dbReference>
<reference evidence="5 6" key="1">
    <citation type="submission" date="2019-03" db="EMBL/GenBank/DDBJ databases">
        <title>Single cell metagenomics reveals metabolic interactions within the superorganism composed of flagellate Streblomastix strix and complex community of Bacteroidetes bacteria on its surface.</title>
        <authorList>
            <person name="Treitli S.C."/>
            <person name="Kolisko M."/>
            <person name="Husnik F."/>
            <person name="Keeling P."/>
            <person name="Hampl V."/>
        </authorList>
    </citation>
    <scope>NUCLEOTIDE SEQUENCE [LARGE SCALE GENOMIC DNA]</scope>
    <source>
        <strain evidence="5">St1</strain>
    </source>
</reference>
<evidence type="ECO:0000313" key="5">
    <source>
        <dbReference type="EMBL" id="KAA6302984.1"/>
    </source>
</evidence>
<dbReference type="EMBL" id="SNRX01000004">
    <property type="protein sequence ID" value="KAA6302984.1"/>
    <property type="molecule type" value="Genomic_DNA"/>
</dbReference>
<feature type="domain" description="Non-reducing end beta-L-arabinofuranosidase-like GH127 middle" evidence="4">
    <location>
        <begin position="414"/>
        <end position="507"/>
    </location>
</feature>
<dbReference type="NCBIfam" id="TIGR04183">
    <property type="entry name" value="Por_Secre_tail"/>
    <property type="match status" value="1"/>
</dbReference>
<dbReference type="Gene3D" id="2.60.120.560">
    <property type="entry name" value="Exo-inulinase, domain 1"/>
    <property type="match status" value="1"/>
</dbReference>
<feature type="domain" description="3-keto-alpha-glucoside-1,2-lyase/3-keto-2-hydroxy-glucal hydratase" evidence="1">
    <location>
        <begin position="664"/>
        <end position="827"/>
    </location>
</feature>
<dbReference type="Pfam" id="PF07944">
    <property type="entry name" value="Beta-AFase-like_GH127_cat"/>
    <property type="match status" value="1"/>
</dbReference>
<evidence type="ECO:0000259" key="2">
    <source>
        <dbReference type="Pfam" id="PF07944"/>
    </source>
</evidence>
<evidence type="ECO:0000259" key="1">
    <source>
        <dbReference type="Pfam" id="PF06439"/>
    </source>
</evidence>